<keyword evidence="3" id="KW-1185">Reference proteome</keyword>
<dbReference type="Proteomes" id="UP001212997">
    <property type="component" value="Unassembled WGS sequence"/>
</dbReference>
<organism evidence="2 3">
    <name type="scientific">Meripilus lineatus</name>
    <dbReference type="NCBI Taxonomy" id="2056292"/>
    <lineage>
        <taxon>Eukaryota</taxon>
        <taxon>Fungi</taxon>
        <taxon>Dikarya</taxon>
        <taxon>Basidiomycota</taxon>
        <taxon>Agaricomycotina</taxon>
        <taxon>Agaricomycetes</taxon>
        <taxon>Polyporales</taxon>
        <taxon>Meripilaceae</taxon>
        <taxon>Meripilus</taxon>
    </lineage>
</organism>
<evidence type="ECO:0000313" key="2">
    <source>
        <dbReference type="EMBL" id="KAJ3491919.1"/>
    </source>
</evidence>
<proteinExistence type="predicted"/>
<dbReference type="PROSITE" id="PS51257">
    <property type="entry name" value="PROKAR_LIPOPROTEIN"/>
    <property type="match status" value="1"/>
</dbReference>
<reference evidence="2" key="1">
    <citation type="submission" date="2022-07" db="EMBL/GenBank/DDBJ databases">
        <title>Genome Sequence of Physisporinus lineatus.</title>
        <authorList>
            <person name="Buettner E."/>
        </authorList>
    </citation>
    <scope>NUCLEOTIDE SEQUENCE</scope>
    <source>
        <strain evidence="2">VT162</strain>
    </source>
</reference>
<feature type="signal peptide" evidence="1">
    <location>
        <begin position="1"/>
        <end position="18"/>
    </location>
</feature>
<name>A0AAD5VCU1_9APHY</name>
<sequence>MKTFAAISLLVSVALVQAKPLIPTGISTGCSDFLTTLNKDTSFSSFTTPLVAATSQFVGNTTTPSAATLKASLTTLCNINAPVSALRSKLGNFYSACQAELTTTPNQDVIAIYDVVYIAAPLQQAVCSKTDSGDFCVGQIDTKVDPVDLYTSDASSGQVVLTPNTQTFLNNNIAFLLYTKDTPKATLCTPCVRSALTSFVSWESSTPYAPGLKQSTILANQPDFYTHVQDTCGSSFMQGAVQAAGELSGGILSGAPRTVSAATGGISIVLGAITAAMVATL</sequence>
<evidence type="ECO:0000313" key="3">
    <source>
        <dbReference type="Proteomes" id="UP001212997"/>
    </source>
</evidence>
<dbReference type="AlphaFoldDB" id="A0AAD5VCU1"/>
<protein>
    <submittedName>
        <fullName evidence="2">Uncharacterized protein</fullName>
    </submittedName>
</protein>
<feature type="chain" id="PRO_5042177403" evidence="1">
    <location>
        <begin position="19"/>
        <end position="281"/>
    </location>
</feature>
<dbReference type="EMBL" id="JANAWD010000005">
    <property type="protein sequence ID" value="KAJ3491919.1"/>
    <property type="molecule type" value="Genomic_DNA"/>
</dbReference>
<accession>A0AAD5VCU1</accession>
<evidence type="ECO:0000256" key="1">
    <source>
        <dbReference type="SAM" id="SignalP"/>
    </source>
</evidence>
<comment type="caution">
    <text evidence="2">The sequence shown here is derived from an EMBL/GenBank/DDBJ whole genome shotgun (WGS) entry which is preliminary data.</text>
</comment>
<keyword evidence="1" id="KW-0732">Signal</keyword>
<gene>
    <name evidence="2" type="ORF">NLI96_g381</name>
</gene>